<name>A0ABT4QES6_9BACL</name>
<reference evidence="2 3" key="1">
    <citation type="submission" date="2022-12" db="EMBL/GenBank/DDBJ databases">
        <title>Draft genome sequence of Paenibacillus sp. dW9.</title>
        <authorList>
            <person name="Choi E.-W."/>
            <person name="Kim D.-U."/>
        </authorList>
    </citation>
    <scope>NUCLEOTIDE SEQUENCE [LARGE SCALE GENOMIC DNA]</scope>
    <source>
        <strain evidence="3">dW9</strain>
    </source>
</reference>
<dbReference type="RefSeq" id="WP_269883891.1">
    <property type="nucleotide sequence ID" value="NZ_JAQAGZ010000017.1"/>
</dbReference>
<evidence type="ECO:0000256" key="1">
    <source>
        <dbReference type="SAM" id="MobiDB-lite"/>
    </source>
</evidence>
<sequence>MQNENNNVFINKRPENEMQPYNNKNFDLIREYAKQLNGEIDNDGENLSSETSGDI</sequence>
<feature type="region of interest" description="Disordered" evidence="1">
    <location>
        <begin position="1"/>
        <end position="21"/>
    </location>
</feature>
<accession>A0ABT4QES6</accession>
<comment type="caution">
    <text evidence="2">The sequence shown here is derived from an EMBL/GenBank/DDBJ whole genome shotgun (WGS) entry which is preliminary data.</text>
</comment>
<dbReference type="EMBL" id="JAQAGZ010000017">
    <property type="protein sequence ID" value="MCZ8515360.1"/>
    <property type="molecule type" value="Genomic_DNA"/>
</dbReference>
<evidence type="ECO:0000313" key="2">
    <source>
        <dbReference type="EMBL" id="MCZ8515360.1"/>
    </source>
</evidence>
<evidence type="ECO:0000313" key="3">
    <source>
        <dbReference type="Proteomes" id="UP001527882"/>
    </source>
</evidence>
<proteinExistence type="predicted"/>
<dbReference type="Proteomes" id="UP001527882">
    <property type="component" value="Unassembled WGS sequence"/>
</dbReference>
<gene>
    <name evidence="2" type="ORF">O9H85_23705</name>
</gene>
<protein>
    <submittedName>
        <fullName evidence="2">Uncharacterized protein</fullName>
    </submittedName>
</protein>
<keyword evidence="3" id="KW-1185">Reference proteome</keyword>
<organism evidence="2 3">
    <name type="scientific">Paenibacillus gyeongsangnamensis</name>
    <dbReference type="NCBI Taxonomy" id="3388067"/>
    <lineage>
        <taxon>Bacteria</taxon>
        <taxon>Bacillati</taxon>
        <taxon>Bacillota</taxon>
        <taxon>Bacilli</taxon>
        <taxon>Bacillales</taxon>
        <taxon>Paenibacillaceae</taxon>
        <taxon>Paenibacillus</taxon>
    </lineage>
</organism>